<gene>
    <name evidence="6" type="ORF">C4B60_14935</name>
</gene>
<dbReference type="GO" id="GO:0008234">
    <property type="term" value="F:cysteine-type peptidase activity"/>
    <property type="evidence" value="ECO:0007669"/>
    <property type="project" value="UniProtKB-KW"/>
</dbReference>
<dbReference type="OrthoDB" id="9813368at2"/>
<dbReference type="InterPro" id="IPR051202">
    <property type="entry name" value="Peptidase_C40"/>
</dbReference>
<dbReference type="PANTHER" id="PTHR47053">
    <property type="entry name" value="MUREIN DD-ENDOPEPTIDASE MEPH-RELATED"/>
    <property type="match status" value="1"/>
</dbReference>
<proteinExistence type="inferred from homology"/>
<dbReference type="PANTHER" id="PTHR47053:SF3">
    <property type="entry name" value="GAMMA-D-GLUTAMYL-L-LYSINE DIPEPTIDYL-PEPTIDASE"/>
    <property type="match status" value="1"/>
</dbReference>
<evidence type="ECO:0000256" key="3">
    <source>
        <dbReference type="ARBA" id="ARBA00022801"/>
    </source>
</evidence>
<dbReference type="InterPro" id="IPR038765">
    <property type="entry name" value="Papain-like_cys_pep_sf"/>
</dbReference>
<comment type="similarity">
    <text evidence="1">Belongs to the peptidase C40 family.</text>
</comment>
<keyword evidence="2" id="KW-0645">Protease</keyword>
<comment type="caution">
    <text evidence="6">The sequence shown here is derived from an EMBL/GenBank/DDBJ whole genome shotgun (WGS) entry which is preliminary data.</text>
</comment>
<dbReference type="Gene3D" id="3.90.1720.10">
    <property type="entry name" value="endopeptidase domain like (from Nostoc punctiforme)"/>
    <property type="match status" value="1"/>
</dbReference>
<feature type="domain" description="NlpC/P60" evidence="5">
    <location>
        <begin position="208"/>
        <end position="334"/>
    </location>
</feature>
<dbReference type="Pfam" id="PF23795">
    <property type="entry name" value="SH3_YKFC_2nd"/>
    <property type="match status" value="1"/>
</dbReference>
<dbReference type="SUPFAM" id="SSF54001">
    <property type="entry name" value="Cysteine proteinases"/>
    <property type="match status" value="1"/>
</dbReference>
<sequence>MRDTRGKRASYPNGFITIHSTREEISLSISAAQVNVTVATLWTEPASVRAVDQKAIQHPVNAKGWISGLTAEDKKALLDENRVQSQLLYGETVYITDEQQGFAKVVIPSQASKKDSRGYPGWIPAVQLTKAENEDIEELHQLPIARVKEKSVMLFDKKGQEIIPLSFNTLLPISQEHDHFWEVITPHGAAFLKKEAVTTYPSIQAIPTKNGQSIVREAERFTGLEYLWGGMSSYGYDCSGFSYTMLRANGYIIPRDASDQAKSGLHIEKENVQPGDLLFFAYEEGKGTLHHVGIYYGDGKMIHSPTPGKKIEIQTIQGSFYEKEWCETRRYWKE</sequence>
<keyword evidence="3" id="KW-0378">Hydrolase</keyword>
<organism evidence="6 7">
    <name type="scientific">Jeotgalibacillus proteolyticus</name>
    <dbReference type="NCBI Taxonomy" id="2082395"/>
    <lineage>
        <taxon>Bacteria</taxon>
        <taxon>Bacillati</taxon>
        <taxon>Bacillota</taxon>
        <taxon>Bacilli</taxon>
        <taxon>Bacillales</taxon>
        <taxon>Caryophanaceae</taxon>
        <taxon>Jeotgalibacillus</taxon>
    </lineage>
</organism>
<dbReference type="Pfam" id="PF00877">
    <property type="entry name" value="NLPC_P60"/>
    <property type="match status" value="1"/>
</dbReference>
<evidence type="ECO:0000259" key="5">
    <source>
        <dbReference type="PROSITE" id="PS51935"/>
    </source>
</evidence>
<dbReference type="EMBL" id="PREZ01000005">
    <property type="protein sequence ID" value="PPA69824.1"/>
    <property type="molecule type" value="Genomic_DNA"/>
</dbReference>
<dbReference type="GO" id="GO:0006508">
    <property type="term" value="P:proteolysis"/>
    <property type="evidence" value="ECO:0007669"/>
    <property type="project" value="UniProtKB-KW"/>
</dbReference>
<evidence type="ECO:0000256" key="4">
    <source>
        <dbReference type="ARBA" id="ARBA00022807"/>
    </source>
</evidence>
<reference evidence="6 7" key="1">
    <citation type="submission" date="2018-02" db="EMBL/GenBank/DDBJ databases">
        <title>Jeotgalibacillus proteolyticum sp. nov. a protease producing bacterium isolated from ocean sediments of Laizhou Bay.</title>
        <authorList>
            <person name="Li Y."/>
        </authorList>
    </citation>
    <scope>NUCLEOTIDE SEQUENCE [LARGE SCALE GENOMIC DNA]</scope>
    <source>
        <strain evidence="6 7">22-7</strain>
    </source>
</reference>
<evidence type="ECO:0000313" key="6">
    <source>
        <dbReference type="EMBL" id="PPA69824.1"/>
    </source>
</evidence>
<dbReference type="InterPro" id="IPR000064">
    <property type="entry name" value="NLP_P60_dom"/>
</dbReference>
<dbReference type="AlphaFoldDB" id="A0A2S5GA83"/>
<keyword evidence="7" id="KW-1185">Reference proteome</keyword>
<keyword evidence="4" id="KW-0788">Thiol protease</keyword>
<evidence type="ECO:0000313" key="7">
    <source>
        <dbReference type="Proteomes" id="UP000239047"/>
    </source>
</evidence>
<dbReference type="Proteomes" id="UP000239047">
    <property type="component" value="Unassembled WGS sequence"/>
</dbReference>
<evidence type="ECO:0000256" key="1">
    <source>
        <dbReference type="ARBA" id="ARBA00007074"/>
    </source>
</evidence>
<protein>
    <submittedName>
        <fullName evidence="6">Peptidase</fullName>
    </submittedName>
</protein>
<dbReference type="PROSITE" id="PS51935">
    <property type="entry name" value="NLPC_P60"/>
    <property type="match status" value="1"/>
</dbReference>
<evidence type="ECO:0000256" key="2">
    <source>
        <dbReference type="ARBA" id="ARBA00022670"/>
    </source>
</evidence>
<dbReference type="Gene3D" id="2.30.30.40">
    <property type="entry name" value="SH3 Domains"/>
    <property type="match status" value="1"/>
</dbReference>
<dbReference type="InterPro" id="IPR057812">
    <property type="entry name" value="SH3_YKFC_2nd"/>
</dbReference>
<name>A0A2S5GA83_9BACL</name>
<accession>A0A2S5GA83</accession>